<organism evidence="1 2">
    <name type="scientific">Paramecium octaurelia</name>
    <dbReference type="NCBI Taxonomy" id="43137"/>
    <lineage>
        <taxon>Eukaryota</taxon>
        <taxon>Sar</taxon>
        <taxon>Alveolata</taxon>
        <taxon>Ciliophora</taxon>
        <taxon>Intramacronucleata</taxon>
        <taxon>Oligohymenophorea</taxon>
        <taxon>Peniculida</taxon>
        <taxon>Parameciidae</taxon>
        <taxon>Paramecium</taxon>
    </lineage>
</organism>
<evidence type="ECO:0000313" key="2">
    <source>
        <dbReference type="Proteomes" id="UP000683925"/>
    </source>
</evidence>
<dbReference type="Proteomes" id="UP000683925">
    <property type="component" value="Unassembled WGS sequence"/>
</dbReference>
<protein>
    <submittedName>
        <fullName evidence="1">Uncharacterized protein</fullName>
    </submittedName>
</protein>
<accession>A0A8S1T6X7</accession>
<sequence>MYTIHKARISKSQEDHKATSILNYLHCSIIIKLVAKRFCFNNCKKKNYGKLNFNKENSTIYSYVKHQKRGELLGNT</sequence>
<comment type="caution">
    <text evidence="1">The sequence shown here is derived from an EMBL/GenBank/DDBJ whole genome shotgun (WGS) entry which is preliminary data.</text>
</comment>
<reference evidence="1" key="1">
    <citation type="submission" date="2021-01" db="EMBL/GenBank/DDBJ databases">
        <authorList>
            <consortium name="Genoscope - CEA"/>
            <person name="William W."/>
        </authorList>
    </citation>
    <scope>NUCLEOTIDE SEQUENCE</scope>
</reference>
<dbReference type="AlphaFoldDB" id="A0A8S1T6X7"/>
<evidence type="ECO:0000313" key="1">
    <source>
        <dbReference type="EMBL" id="CAD8149621.1"/>
    </source>
</evidence>
<gene>
    <name evidence="1" type="ORF">POCTA_138.1.T0220322</name>
</gene>
<proteinExistence type="predicted"/>
<name>A0A8S1T6X7_PAROT</name>
<keyword evidence="2" id="KW-1185">Reference proteome</keyword>
<dbReference type="EMBL" id="CAJJDP010000022">
    <property type="protein sequence ID" value="CAD8149621.1"/>
    <property type="molecule type" value="Genomic_DNA"/>
</dbReference>